<name>L7CJB2_RHOBT</name>
<sequence length="602" mass="68961">MNAPAATKLPTRDEVAASDCWDLSSLYESQEDWQADFDTLTSKIDTFETFRGRLGESAQVIREFLDFDGEFDRMAERCGTYAFLRTTENQSDSDHQARKSRFQNLAVKASQASSFVRPELLSIEPEKMESFLNDPDLEPYKLLLERIVRYRPHTLTDREERLLAMQGEMAGAAGNAFRQLNDADLRFGELKNEDGQRMELSHATFIQFLHSTDRDVRKKAFDQYYQVFSEHENTLAATLAGSIHRDVYYARARNYESSLEASLFPDNMPVSVYDNLIQAVRDSLPAVHEYLDVRRRKMNLPDMHHYDTYVPILSGIKKHHTWDQAVNVVLESLQPLGQEYVSTLEEGLRGRWSDRYPNRGKQSGAFSCGSFDGDPFILMNFKEEVLNDVFTLTHEAGHSMHSWYSSKNQPYQYYDYTIFVAEVASTFNEQLLTHHLLENAQDDAERAYLINNELDSIRATVVRQTMFAEFEKKTHEMAEAGEPLTVASFRAAYRELLDAYFGPDFIVDDALELECFRIPHFYRAFYVYKYATGLSAAVALSRRVLGGGESELNDYLNFLRGGCSQDPLDLLRGAGVDMTQPEAVKTTLDHFASLSKQLDELL</sequence>
<gene>
    <name evidence="9" type="ORF">RBSWK_02224</name>
</gene>
<evidence type="ECO:0000259" key="7">
    <source>
        <dbReference type="Pfam" id="PF01432"/>
    </source>
</evidence>
<evidence type="ECO:0000313" key="9">
    <source>
        <dbReference type="EMBL" id="ELP34088.1"/>
    </source>
</evidence>
<proteinExistence type="inferred from homology"/>
<dbReference type="PANTHER" id="PTHR11804:SF84">
    <property type="entry name" value="SACCHAROLYSIN"/>
    <property type="match status" value="1"/>
</dbReference>
<evidence type="ECO:0000313" key="10">
    <source>
        <dbReference type="Proteomes" id="UP000010959"/>
    </source>
</evidence>
<dbReference type="InterPro" id="IPR042088">
    <property type="entry name" value="OligoPept_F_C"/>
</dbReference>
<dbReference type="PANTHER" id="PTHR11804">
    <property type="entry name" value="PROTEASE M3 THIMET OLIGOPEPTIDASE-RELATED"/>
    <property type="match status" value="1"/>
</dbReference>
<dbReference type="Gene3D" id="1.10.1370.20">
    <property type="entry name" value="Oligoendopeptidase f, C-terminal domain"/>
    <property type="match status" value="1"/>
</dbReference>
<keyword evidence="1 6" id="KW-0645">Protease</keyword>
<dbReference type="InterPro" id="IPR045090">
    <property type="entry name" value="Pept_M3A_M3B"/>
</dbReference>
<comment type="cofactor">
    <cofactor evidence="6">
        <name>Zn(2+)</name>
        <dbReference type="ChEBI" id="CHEBI:29105"/>
    </cofactor>
    <text evidence="6">Binds 1 zinc ion.</text>
</comment>
<dbReference type="InterPro" id="IPR004438">
    <property type="entry name" value="Peptidase_M3B"/>
</dbReference>
<dbReference type="EC" id="3.4.24.-" evidence="6"/>
<keyword evidence="5 6" id="KW-0482">Metalloprotease</keyword>
<comment type="similarity">
    <text evidence="6">Belongs to the peptidase M3B family.</text>
</comment>
<dbReference type="InterPro" id="IPR013647">
    <property type="entry name" value="OligopepF_N_dom"/>
</dbReference>
<accession>L7CJB2</accession>
<evidence type="ECO:0000256" key="4">
    <source>
        <dbReference type="ARBA" id="ARBA00022833"/>
    </source>
</evidence>
<keyword evidence="3 6" id="KW-0378">Hydrolase</keyword>
<dbReference type="GO" id="GO:0004222">
    <property type="term" value="F:metalloendopeptidase activity"/>
    <property type="evidence" value="ECO:0007669"/>
    <property type="project" value="UniProtKB-UniRule"/>
</dbReference>
<dbReference type="Proteomes" id="UP000010959">
    <property type="component" value="Unassembled WGS sequence"/>
</dbReference>
<dbReference type="Pfam" id="PF01432">
    <property type="entry name" value="Peptidase_M3"/>
    <property type="match status" value="1"/>
</dbReference>
<reference evidence="9 10" key="1">
    <citation type="journal article" date="2013" name="Mar. Genomics">
        <title>Expression of sulfatases in Rhodopirellula baltica and the diversity of sulfatases in the genus Rhodopirellula.</title>
        <authorList>
            <person name="Wegner C.E."/>
            <person name="Richter-Heitmann T."/>
            <person name="Klindworth A."/>
            <person name="Klockow C."/>
            <person name="Richter M."/>
            <person name="Achstetter T."/>
            <person name="Glockner F.O."/>
            <person name="Harder J."/>
        </authorList>
    </citation>
    <scope>NUCLEOTIDE SEQUENCE [LARGE SCALE GENOMIC DNA]</scope>
    <source>
        <strain evidence="9 10">SWK14</strain>
    </source>
</reference>
<comment type="function">
    <text evidence="6">Has oligopeptidase activity and degrades a variety of small bioactive peptides.</text>
</comment>
<dbReference type="AlphaFoldDB" id="L7CJB2"/>
<evidence type="ECO:0000259" key="8">
    <source>
        <dbReference type="Pfam" id="PF08439"/>
    </source>
</evidence>
<evidence type="ECO:0000256" key="1">
    <source>
        <dbReference type="ARBA" id="ARBA00022670"/>
    </source>
</evidence>
<dbReference type="GO" id="GO:0006508">
    <property type="term" value="P:proteolysis"/>
    <property type="evidence" value="ECO:0007669"/>
    <property type="project" value="UniProtKB-KW"/>
</dbReference>
<evidence type="ECO:0000256" key="2">
    <source>
        <dbReference type="ARBA" id="ARBA00022723"/>
    </source>
</evidence>
<evidence type="ECO:0000256" key="6">
    <source>
        <dbReference type="RuleBase" id="RU368091"/>
    </source>
</evidence>
<feature type="domain" description="Peptidase M3A/M3B catalytic" evidence="7">
    <location>
        <begin position="208"/>
        <end position="587"/>
    </location>
</feature>
<comment type="caution">
    <text evidence="9">The sequence shown here is derived from an EMBL/GenBank/DDBJ whole genome shotgun (WGS) entry which is preliminary data.</text>
</comment>
<dbReference type="Pfam" id="PF08439">
    <property type="entry name" value="Peptidase_M3_N"/>
    <property type="match status" value="1"/>
</dbReference>
<keyword evidence="4 6" id="KW-0862">Zinc</keyword>
<protein>
    <recommendedName>
        <fullName evidence="6">Oligopeptidase F</fullName>
        <ecNumber evidence="6">3.4.24.-</ecNumber>
    </recommendedName>
</protein>
<evidence type="ECO:0000256" key="3">
    <source>
        <dbReference type="ARBA" id="ARBA00022801"/>
    </source>
</evidence>
<dbReference type="CDD" id="cd09608">
    <property type="entry name" value="M3B_PepF"/>
    <property type="match status" value="1"/>
</dbReference>
<dbReference type="Gene3D" id="1.10.287.830">
    <property type="entry name" value="putative peptidase helix hairpin domain like"/>
    <property type="match status" value="1"/>
</dbReference>
<keyword evidence="2 6" id="KW-0479">Metal-binding</keyword>
<dbReference type="EMBL" id="AMWG01000043">
    <property type="protein sequence ID" value="ELP34088.1"/>
    <property type="molecule type" value="Genomic_DNA"/>
</dbReference>
<dbReference type="Gene3D" id="1.20.140.70">
    <property type="entry name" value="Oligopeptidase f, N-terminal domain"/>
    <property type="match status" value="1"/>
</dbReference>
<dbReference type="NCBIfam" id="TIGR00181">
    <property type="entry name" value="pepF"/>
    <property type="match status" value="1"/>
</dbReference>
<dbReference type="GO" id="GO:0006518">
    <property type="term" value="P:peptide metabolic process"/>
    <property type="evidence" value="ECO:0007669"/>
    <property type="project" value="TreeGrafter"/>
</dbReference>
<dbReference type="InterPro" id="IPR001567">
    <property type="entry name" value="Pept_M3A_M3B_dom"/>
</dbReference>
<dbReference type="GO" id="GO:0046872">
    <property type="term" value="F:metal ion binding"/>
    <property type="evidence" value="ECO:0007669"/>
    <property type="project" value="UniProtKB-UniRule"/>
</dbReference>
<organism evidence="9 10">
    <name type="scientific">Rhodopirellula baltica SWK14</name>
    <dbReference type="NCBI Taxonomy" id="993516"/>
    <lineage>
        <taxon>Bacteria</taxon>
        <taxon>Pseudomonadati</taxon>
        <taxon>Planctomycetota</taxon>
        <taxon>Planctomycetia</taxon>
        <taxon>Pirellulales</taxon>
        <taxon>Pirellulaceae</taxon>
        <taxon>Rhodopirellula</taxon>
    </lineage>
</organism>
<dbReference type="PATRIC" id="fig|993516.3.peg.2369"/>
<evidence type="ECO:0000256" key="5">
    <source>
        <dbReference type="ARBA" id="ARBA00023049"/>
    </source>
</evidence>
<feature type="domain" description="Oligopeptidase F N-terminal" evidence="8">
    <location>
        <begin position="119"/>
        <end position="187"/>
    </location>
</feature>
<dbReference type="RefSeq" id="WP_007337285.1">
    <property type="nucleotide sequence ID" value="NZ_AMWG01000043.1"/>
</dbReference>
<dbReference type="SUPFAM" id="SSF55486">
    <property type="entry name" value="Metalloproteases ('zincins'), catalytic domain"/>
    <property type="match status" value="1"/>
</dbReference>